<protein>
    <recommendedName>
        <fullName evidence="3">Integrase</fullName>
    </recommendedName>
</protein>
<dbReference type="Proteomes" id="UP000029499">
    <property type="component" value="Chromosome"/>
</dbReference>
<dbReference type="HOGENOM" id="CLU_131506_1_0_6"/>
<dbReference type="STRING" id="216142.LT40_12275"/>
<proteinExistence type="predicted"/>
<name>A0A089YNU7_9PSED</name>
<dbReference type="eggNOG" id="COG0582">
    <property type="taxonomic scope" value="Bacteria"/>
</dbReference>
<dbReference type="AlphaFoldDB" id="A0A089YNU7"/>
<organism evidence="1 2">
    <name type="scientific">Pseudomonas rhizosphaerae</name>
    <dbReference type="NCBI Taxonomy" id="216142"/>
    <lineage>
        <taxon>Bacteria</taxon>
        <taxon>Pseudomonadati</taxon>
        <taxon>Pseudomonadota</taxon>
        <taxon>Gammaproteobacteria</taxon>
        <taxon>Pseudomonadales</taxon>
        <taxon>Pseudomonadaceae</taxon>
        <taxon>Pseudomonas</taxon>
    </lineage>
</organism>
<evidence type="ECO:0008006" key="3">
    <source>
        <dbReference type="Google" id="ProtNLM"/>
    </source>
</evidence>
<evidence type="ECO:0000313" key="2">
    <source>
        <dbReference type="Proteomes" id="UP000029499"/>
    </source>
</evidence>
<evidence type="ECO:0000313" key="1">
    <source>
        <dbReference type="EMBL" id="AIS18118.1"/>
    </source>
</evidence>
<keyword evidence="2" id="KW-1185">Reference proteome</keyword>
<dbReference type="EMBL" id="CP009533">
    <property type="protein sequence ID" value="AIS18118.1"/>
    <property type="molecule type" value="Genomic_DNA"/>
</dbReference>
<gene>
    <name evidence="1" type="ORF">LT40_12275</name>
</gene>
<reference evidence="1 2" key="1">
    <citation type="journal article" date="2015" name="J. Biotechnol.">
        <title>Complete genome sequence of Pseudomonas rhizosphaerae IH5T (=DSM 16299T), a phosphate-solubilizing rhizobacterium for bacterial biofertilizer.</title>
        <authorList>
            <person name="Kwak Y."/>
            <person name="Jung B.K."/>
            <person name="Shin J.H."/>
        </authorList>
    </citation>
    <scope>NUCLEOTIDE SEQUENCE [LARGE SCALE GENOMIC DNA]</scope>
    <source>
        <strain evidence="1">DSM 16299</strain>
    </source>
</reference>
<sequence>MATIRVRKRADGSVRYTAQIRIKRDGVQVYQETQSFVRKQAARAWIRKRESKLDQSGAIERLCRTGVRVKDMIDRYLIEVEKARHLGKTKRGTLTAISHSHFGRLSDTDPNTQALAATSRTW</sequence>
<dbReference type="KEGG" id="prh:LT40_12275"/>
<accession>A0A089YNU7</accession>